<evidence type="ECO:0000256" key="2">
    <source>
        <dbReference type="ARBA" id="ARBA00022670"/>
    </source>
</evidence>
<dbReference type="Gene3D" id="2.40.10.120">
    <property type="match status" value="1"/>
</dbReference>
<keyword evidence="6" id="KW-1185">Reference proteome</keyword>
<dbReference type="EMBL" id="JBJUIK010000001">
    <property type="protein sequence ID" value="KAL3538133.1"/>
    <property type="molecule type" value="Genomic_DNA"/>
</dbReference>
<protein>
    <recommendedName>
        <fullName evidence="4">PDZ domain-containing protein</fullName>
    </recommendedName>
</protein>
<keyword evidence="2" id="KW-0645">Protease</keyword>
<reference evidence="5 6" key="1">
    <citation type="submission" date="2024-11" db="EMBL/GenBank/DDBJ databases">
        <title>A near-complete genome assembly of Cinchona calisaya.</title>
        <authorList>
            <person name="Lian D.C."/>
            <person name="Zhao X.W."/>
            <person name="Wei L."/>
        </authorList>
    </citation>
    <scope>NUCLEOTIDE SEQUENCE [LARGE SCALE GENOMIC DNA]</scope>
    <source>
        <tissue evidence="5">Nenye</tissue>
    </source>
</reference>
<evidence type="ECO:0000256" key="3">
    <source>
        <dbReference type="ARBA" id="ARBA00022801"/>
    </source>
</evidence>
<dbReference type="Pfam" id="PF13365">
    <property type="entry name" value="Trypsin_2"/>
    <property type="match status" value="1"/>
</dbReference>
<evidence type="ECO:0000313" key="5">
    <source>
        <dbReference type="EMBL" id="KAL3538133.1"/>
    </source>
</evidence>
<keyword evidence="3" id="KW-0378">Hydrolase</keyword>
<gene>
    <name evidence="5" type="ORF">ACH5RR_001499</name>
</gene>
<sequence length="458" mass="48656">MKYLLRQVPFSDRRSILRILALGSVGSGLFYLNYATDSRTSASITVPTRLHDSLSWPWRTLLEQTPSPGFVSSNHNLQHRILPLFFSRSATDPSSNVKKDVSVGVGHSSKGFNQSSDVKKEVSGGVGNVPSHSCNCLGRDTIANAASRIGPAVVNLSVPQGFHGITVGKGIGSGTIIDADGTILTCAHVVVDFQGMRSLSKGKVDVTLQDGRTYEGTVVNADLQSDIAIVKINSKTPLPTATLGSSSKLRPGDWVVALGCPLSLQNTITAGIVSCVDRKSSDLGLGGMRREYLQTDCAINEGNSGGPLVNVDGEVIGVNIMKVNGAHGLGFAVPIDAVCKIIEHFKTKGRVVRPWLGLKMIDLNEMIVAQLKEKDATLTNVTKGILVPMVTPGSPADRAGFRPGDIVVEFDGKSVVSISEIIEIMGDKIGKPLKVVVKRANNKSVTLTVIPEEANPDM</sequence>
<dbReference type="PROSITE" id="PS50106">
    <property type="entry name" value="PDZ"/>
    <property type="match status" value="1"/>
</dbReference>
<name>A0ABD3B3N5_9GENT</name>
<dbReference type="PRINTS" id="PR00834">
    <property type="entry name" value="PROTEASES2C"/>
</dbReference>
<dbReference type="SMART" id="SM00228">
    <property type="entry name" value="PDZ"/>
    <property type="match status" value="1"/>
</dbReference>
<dbReference type="AlphaFoldDB" id="A0ABD3B3N5"/>
<dbReference type="PANTHER" id="PTHR22939:SF125">
    <property type="entry name" value="PROTEASE DO-LIKE 14-RELATED"/>
    <property type="match status" value="1"/>
</dbReference>
<comment type="similarity">
    <text evidence="1">Belongs to the peptidase S1C family.</text>
</comment>
<accession>A0ABD3B3N5</accession>
<organism evidence="5 6">
    <name type="scientific">Cinchona calisaya</name>
    <dbReference type="NCBI Taxonomy" id="153742"/>
    <lineage>
        <taxon>Eukaryota</taxon>
        <taxon>Viridiplantae</taxon>
        <taxon>Streptophyta</taxon>
        <taxon>Embryophyta</taxon>
        <taxon>Tracheophyta</taxon>
        <taxon>Spermatophyta</taxon>
        <taxon>Magnoliopsida</taxon>
        <taxon>eudicotyledons</taxon>
        <taxon>Gunneridae</taxon>
        <taxon>Pentapetalae</taxon>
        <taxon>asterids</taxon>
        <taxon>lamiids</taxon>
        <taxon>Gentianales</taxon>
        <taxon>Rubiaceae</taxon>
        <taxon>Cinchonoideae</taxon>
        <taxon>Cinchoneae</taxon>
        <taxon>Cinchona</taxon>
    </lineage>
</organism>
<dbReference type="InterPro" id="IPR036034">
    <property type="entry name" value="PDZ_sf"/>
</dbReference>
<evidence type="ECO:0000313" key="6">
    <source>
        <dbReference type="Proteomes" id="UP001630127"/>
    </source>
</evidence>
<comment type="caution">
    <text evidence="5">The sequence shown here is derived from an EMBL/GenBank/DDBJ whole genome shotgun (WGS) entry which is preliminary data.</text>
</comment>
<dbReference type="GO" id="GO:0006508">
    <property type="term" value="P:proteolysis"/>
    <property type="evidence" value="ECO:0007669"/>
    <property type="project" value="UniProtKB-KW"/>
</dbReference>
<dbReference type="Pfam" id="PF17820">
    <property type="entry name" value="PDZ_6"/>
    <property type="match status" value="1"/>
</dbReference>
<dbReference type="SUPFAM" id="SSF50156">
    <property type="entry name" value="PDZ domain-like"/>
    <property type="match status" value="1"/>
</dbReference>
<dbReference type="Proteomes" id="UP001630127">
    <property type="component" value="Unassembled WGS sequence"/>
</dbReference>
<dbReference type="InterPro" id="IPR041489">
    <property type="entry name" value="PDZ_6"/>
</dbReference>
<dbReference type="InterPro" id="IPR001478">
    <property type="entry name" value="PDZ"/>
</dbReference>
<evidence type="ECO:0000259" key="4">
    <source>
        <dbReference type="PROSITE" id="PS50106"/>
    </source>
</evidence>
<evidence type="ECO:0000256" key="1">
    <source>
        <dbReference type="ARBA" id="ARBA00010541"/>
    </source>
</evidence>
<dbReference type="Gene3D" id="2.30.42.10">
    <property type="match status" value="1"/>
</dbReference>
<dbReference type="CDD" id="cd23085">
    <property type="entry name" value="cpPDZ_AtDEGP14-like"/>
    <property type="match status" value="1"/>
</dbReference>
<proteinExistence type="inferred from homology"/>
<dbReference type="InterPro" id="IPR009003">
    <property type="entry name" value="Peptidase_S1_PA"/>
</dbReference>
<dbReference type="SUPFAM" id="SSF50494">
    <property type="entry name" value="Trypsin-like serine proteases"/>
    <property type="match status" value="1"/>
</dbReference>
<feature type="domain" description="PDZ" evidence="4">
    <location>
        <begin position="341"/>
        <end position="425"/>
    </location>
</feature>
<dbReference type="InterPro" id="IPR001940">
    <property type="entry name" value="Peptidase_S1C"/>
</dbReference>
<dbReference type="GO" id="GO:0008236">
    <property type="term" value="F:serine-type peptidase activity"/>
    <property type="evidence" value="ECO:0007669"/>
    <property type="project" value="UniProtKB-KW"/>
</dbReference>
<dbReference type="PANTHER" id="PTHR22939">
    <property type="entry name" value="SERINE PROTEASE FAMILY S1C HTRA-RELATED"/>
    <property type="match status" value="1"/>
</dbReference>